<dbReference type="OrthoDB" id="8062037at2759"/>
<dbReference type="InterPro" id="IPR013083">
    <property type="entry name" value="Znf_RING/FYVE/PHD"/>
</dbReference>
<keyword evidence="1" id="KW-0862">Zinc</keyword>
<dbReference type="InParanoid" id="A0A2P5FS97"/>
<dbReference type="CDD" id="cd16448">
    <property type="entry name" value="RING-H2"/>
    <property type="match status" value="1"/>
</dbReference>
<dbReference type="Gene3D" id="3.30.40.10">
    <property type="entry name" value="Zinc/RING finger domain, C3HC4 (zinc finger)"/>
    <property type="match status" value="1"/>
</dbReference>
<keyword evidence="1" id="KW-0863">Zinc-finger</keyword>
<feature type="region of interest" description="Disordered" evidence="2">
    <location>
        <begin position="135"/>
        <end position="159"/>
    </location>
</feature>
<accession>A0A2P5FS97</accession>
<keyword evidence="5" id="KW-1185">Reference proteome</keyword>
<dbReference type="Pfam" id="PF13639">
    <property type="entry name" value="zf-RING_2"/>
    <property type="match status" value="1"/>
</dbReference>
<comment type="caution">
    <text evidence="4">The sequence shown here is derived from an EMBL/GenBank/DDBJ whole genome shotgun (WGS) entry which is preliminary data.</text>
</comment>
<reference evidence="5" key="1">
    <citation type="submission" date="2016-06" db="EMBL/GenBank/DDBJ databases">
        <title>Parallel loss of symbiosis genes in relatives of nitrogen-fixing non-legume Parasponia.</title>
        <authorList>
            <person name="Van Velzen R."/>
            <person name="Holmer R."/>
            <person name="Bu F."/>
            <person name="Rutten L."/>
            <person name="Van Zeijl A."/>
            <person name="Liu W."/>
            <person name="Santuari L."/>
            <person name="Cao Q."/>
            <person name="Sharma T."/>
            <person name="Shen D."/>
            <person name="Roswanjaya Y."/>
            <person name="Wardhani T."/>
            <person name="Kalhor M.S."/>
            <person name="Jansen J."/>
            <person name="Van den Hoogen J."/>
            <person name="Gungor B."/>
            <person name="Hartog M."/>
            <person name="Hontelez J."/>
            <person name="Verver J."/>
            <person name="Yang W.-C."/>
            <person name="Schijlen E."/>
            <person name="Repin R."/>
            <person name="Schilthuizen M."/>
            <person name="Schranz E."/>
            <person name="Heidstra R."/>
            <person name="Miyata K."/>
            <person name="Fedorova E."/>
            <person name="Kohlen W."/>
            <person name="Bisseling T."/>
            <person name="Smit S."/>
            <person name="Geurts R."/>
        </authorList>
    </citation>
    <scope>NUCLEOTIDE SEQUENCE [LARGE SCALE GENOMIC DNA]</scope>
    <source>
        <strain evidence="5">cv. RG33-2</strain>
    </source>
</reference>
<feature type="domain" description="RING-type" evidence="3">
    <location>
        <begin position="43"/>
        <end position="92"/>
    </location>
</feature>
<name>A0A2P5FS97_TREOI</name>
<dbReference type="InterPro" id="IPR001841">
    <property type="entry name" value="Znf_RING"/>
</dbReference>
<protein>
    <submittedName>
        <fullName evidence="4">43kDa postsynaptic protein</fullName>
    </submittedName>
</protein>
<evidence type="ECO:0000259" key="3">
    <source>
        <dbReference type="PROSITE" id="PS50089"/>
    </source>
</evidence>
<dbReference type="EMBL" id="JXTC01000012">
    <property type="protein sequence ID" value="POO00650.1"/>
    <property type="molecule type" value="Genomic_DNA"/>
</dbReference>
<evidence type="ECO:0000313" key="4">
    <source>
        <dbReference type="EMBL" id="POO00650.1"/>
    </source>
</evidence>
<feature type="region of interest" description="Disordered" evidence="2">
    <location>
        <begin position="99"/>
        <end position="123"/>
    </location>
</feature>
<keyword evidence="1" id="KW-0479">Metal-binding</keyword>
<dbReference type="Proteomes" id="UP000237000">
    <property type="component" value="Unassembled WGS sequence"/>
</dbReference>
<evidence type="ECO:0000256" key="1">
    <source>
        <dbReference type="PROSITE-ProRule" id="PRU00175"/>
    </source>
</evidence>
<dbReference type="SUPFAM" id="SSF57850">
    <property type="entry name" value="RING/U-box"/>
    <property type="match status" value="1"/>
</dbReference>
<proteinExistence type="predicted"/>
<evidence type="ECO:0000313" key="5">
    <source>
        <dbReference type="Proteomes" id="UP000237000"/>
    </source>
</evidence>
<sequence>MNPVSRDMVTVPLSEKERSNRFLSLPFFQFSELPNRIASHYECPLCHALLKPTDIMVMCVPCGHAYHRQCLKQWLLHTDFSCPSSENCPPLRTVDIDRARLNVGNRPSSSSGGRNSSATNDIDIDIMSISEQVSLGSPAVSEDAVDPPHPTADEQANID</sequence>
<dbReference type="PROSITE" id="PS50089">
    <property type="entry name" value="ZF_RING_2"/>
    <property type="match status" value="1"/>
</dbReference>
<evidence type="ECO:0000256" key="2">
    <source>
        <dbReference type="SAM" id="MobiDB-lite"/>
    </source>
</evidence>
<gene>
    <name evidence="4" type="ORF">TorRG33x02_037240</name>
</gene>
<dbReference type="AlphaFoldDB" id="A0A2P5FS97"/>
<feature type="compositionally biased region" description="Low complexity" evidence="2">
    <location>
        <begin position="104"/>
        <end position="117"/>
    </location>
</feature>
<organism evidence="4 5">
    <name type="scientific">Trema orientale</name>
    <name type="common">Charcoal tree</name>
    <name type="synonym">Celtis orientalis</name>
    <dbReference type="NCBI Taxonomy" id="63057"/>
    <lineage>
        <taxon>Eukaryota</taxon>
        <taxon>Viridiplantae</taxon>
        <taxon>Streptophyta</taxon>
        <taxon>Embryophyta</taxon>
        <taxon>Tracheophyta</taxon>
        <taxon>Spermatophyta</taxon>
        <taxon>Magnoliopsida</taxon>
        <taxon>eudicotyledons</taxon>
        <taxon>Gunneridae</taxon>
        <taxon>Pentapetalae</taxon>
        <taxon>rosids</taxon>
        <taxon>fabids</taxon>
        <taxon>Rosales</taxon>
        <taxon>Cannabaceae</taxon>
        <taxon>Trema</taxon>
    </lineage>
</organism>
<dbReference type="GO" id="GO:0008270">
    <property type="term" value="F:zinc ion binding"/>
    <property type="evidence" value="ECO:0007669"/>
    <property type="project" value="UniProtKB-KW"/>
</dbReference>